<dbReference type="PANTHER" id="PTHR42879:SF2">
    <property type="entry name" value="3-OXOACYL-[ACYL-CARRIER-PROTEIN] REDUCTASE FABG"/>
    <property type="match status" value="1"/>
</dbReference>
<dbReference type="PANTHER" id="PTHR42879">
    <property type="entry name" value="3-OXOACYL-(ACYL-CARRIER-PROTEIN) REDUCTASE"/>
    <property type="match status" value="1"/>
</dbReference>
<accession>A0A0Q3WY50</accession>
<organism evidence="3 4">
    <name type="scientific">Heyndrickxia shackletonii</name>
    <dbReference type="NCBI Taxonomy" id="157838"/>
    <lineage>
        <taxon>Bacteria</taxon>
        <taxon>Bacillati</taxon>
        <taxon>Bacillota</taxon>
        <taxon>Bacilli</taxon>
        <taxon>Bacillales</taxon>
        <taxon>Bacillaceae</taxon>
        <taxon>Heyndrickxia</taxon>
    </lineage>
</organism>
<dbReference type="GO" id="GO:0004316">
    <property type="term" value="F:3-oxoacyl-[acyl-carrier-protein] reductase (NADPH) activity"/>
    <property type="evidence" value="ECO:0007669"/>
    <property type="project" value="UniProtKB-EC"/>
</dbReference>
<dbReference type="EC" id="1.1.1.100" evidence="3"/>
<evidence type="ECO:0000313" key="4">
    <source>
        <dbReference type="Proteomes" id="UP000051888"/>
    </source>
</evidence>
<dbReference type="OrthoDB" id="9803333at2"/>
<comment type="similarity">
    <text evidence="1">Belongs to the short-chain dehydrogenases/reductases (SDR) family.</text>
</comment>
<dbReference type="PATRIC" id="fig|157838.3.peg.3204"/>
<dbReference type="EMBL" id="LJJC01000004">
    <property type="protein sequence ID" value="KQL54570.1"/>
    <property type="molecule type" value="Genomic_DNA"/>
</dbReference>
<evidence type="ECO:0000313" key="3">
    <source>
        <dbReference type="EMBL" id="KQL54570.1"/>
    </source>
</evidence>
<proteinExistence type="inferred from homology"/>
<comment type="caution">
    <text evidence="3">The sequence shown here is derived from an EMBL/GenBank/DDBJ whole genome shotgun (WGS) entry which is preliminary data.</text>
</comment>
<gene>
    <name evidence="3" type="primary">fabG</name>
    <name evidence="3" type="ORF">AN964_14405</name>
</gene>
<protein>
    <submittedName>
        <fullName evidence="3">3-ketoacyl-ACP reductase</fullName>
        <ecNumber evidence="3">1.1.1.100</ecNumber>
    </submittedName>
</protein>
<dbReference type="CDD" id="cd05233">
    <property type="entry name" value="SDR_c"/>
    <property type="match status" value="1"/>
</dbReference>
<dbReference type="FunFam" id="3.40.50.720:FF:000173">
    <property type="entry name" value="3-oxoacyl-[acyl-carrier protein] reductase"/>
    <property type="match status" value="1"/>
</dbReference>
<dbReference type="InterPro" id="IPR050259">
    <property type="entry name" value="SDR"/>
</dbReference>
<dbReference type="RefSeq" id="WP_055740347.1">
    <property type="nucleotide sequence ID" value="NZ_JAAIWL010000003.1"/>
</dbReference>
<dbReference type="STRING" id="157838.AN964_14405"/>
<dbReference type="Gene3D" id="3.40.50.720">
    <property type="entry name" value="NAD(P)-binding Rossmann-like Domain"/>
    <property type="match status" value="1"/>
</dbReference>
<keyword evidence="4" id="KW-1185">Reference proteome</keyword>
<keyword evidence="2 3" id="KW-0560">Oxidoreductase</keyword>
<dbReference type="AlphaFoldDB" id="A0A0Q3WY50"/>
<sequence>MKKYVLITGASGGIGKQTAILLAKKGWNLYLHYHQNKKGIEEIIAAVESYQVEIIPIQADLSSPQGVEKVLNNIFHIDAICFISGIAHYGLFMDTSETIMRDMWNIHVHAPMLLTNRLLPKLMRNTASQIIFVSSIWGQTGASCEVIYSTVKGAQISFVKALSKEVARSGIRVNAVAPGAVHTNMLANFSDYELRELESEIPLGRLAEPKEIAGAIAFLLSEEASYVTGHVLAVNGGWYT</sequence>
<evidence type="ECO:0000256" key="1">
    <source>
        <dbReference type="ARBA" id="ARBA00006484"/>
    </source>
</evidence>
<dbReference type="SUPFAM" id="SSF51735">
    <property type="entry name" value="NAD(P)-binding Rossmann-fold domains"/>
    <property type="match status" value="1"/>
</dbReference>
<name>A0A0Q3WY50_9BACI</name>
<dbReference type="NCBIfam" id="NF047420">
    <property type="entry name" value="EF_P_mod_YmfI"/>
    <property type="match status" value="1"/>
</dbReference>
<evidence type="ECO:0000256" key="2">
    <source>
        <dbReference type="ARBA" id="ARBA00023002"/>
    </source>
</evidence>
<dbReference type="Proteomes" id="UP000051888">
    <property type="component" value="Unassembled WGS sequence"/>
</dbReference>
<dbReference type="Pfam" id="PF13561">
    <property type="entry name" value="adh_short_C2"/>
    <property type="match status" value="1"/>
</dbReference>
<reference evidence="3 4" key="1">
    <citation type="submission" date="2015-09" db="EMBL/GenBank/DDBJ databases">
        <title>Genome sequencing project for genomic taxonomy and phylogenomics of Bacillus-like bacteria.</title>
        <authorList>
            <person name="Liu B."/>
            <person name="Wang J."/>
            <person name="Zhu Y."/>
            <person name="Liu G."/>
            <person name="Chen Q."/>
            <person name="Chen Z."/>
            <person name="Lan J."/>
            <person name="Che J."/>
            <person name="Ge C."/>
            <person name="Shi H."/>
            <person name="Pan Z."/>
            <person name="Liu X."/>
        </authorList>
    </citation>
    <scope>NUCLEOTIDE SEQUENCE [LARGE SCALE GENOMIC DNA]</scope>
    <source>
        <strain evidence="3 4">LMG 18435</strain>
    </source>
</reference>
<dbReference type="InterPro" id="IPR036291">
    <property type="entry name" value="NAD(P)-bd_dom_sf"/>
</dbReference>
<dbReference type="InterPro" id="IPR002347">
    <property type="entry name" value="SDR_fam"/>
</dbReference>
<dbReference type="PRINTS" id="PR00081">
    <property type="entry name" value="GDHRDH"/>
</dbReference>